<gene>
    <name evidence="1" type="ordered locus">Metho_1069</name>
</gene>
<keyword evidence="2" id="KW-1185">Reference proteome</keyword>
<evidence type="ECO:0000313" key="2">
    <source>
        <dbReference type="Proteomes" id="UP000010866"/>
    </source>
</evidence>
<protein>
    <recommendedName>
        <fullName evidence="3">Transcriptional regulator</fullName>
    </recommendedName>
</protein>
<name>L0KZA4_METHD</name>
<reference evidence="2" key="1">
    <citation type="submission" date="2012-02" db="EMBL/GenBank/DDBJ databases">
        <title>Complete sequence of chromosome of Methanomethylovorans hollandica DSM 15978.</title>
        <authorList>
            <person name="Lucas S."/>
            <person name="Copeland A."/>
            <person name="Lapidus A."/>
            <person name="Glavina del Rio T."/>
            <person name="Dalin E."/>
            <person name="Tice H."/>
            <person name="Bruce D."/>
            <person name="Goodwin L."/>
            <person name="Pitluck S."/>
            <person name="Peters L."/>
            <person name="Mikhailova N."/>
            <person name="Held B."/>
            <person name="Kyrpides N."/>
            <person name="Mavromatis K."/>
            <person name="Ivanova N."/>
            <person name="Brettin T."/>
            <person name="Detter J.C."/>
            <person name="Han C."/>
            <person name="Larimer F."/>
            <person name="Land M."/>
            <person name="Hauser L."/>
            <person name="Markowitz V."/>
            <person name="Cheng J.-F."/>
            <person name="Hugenholtz P."/>
            <person name="Woyke T."/>
            <person name="Wu D."/>
            <person name="Spring S."/>
            <person name="Schroeder M."/>
            <person name="Brambilla E."/>
            <person name="Klenk H.-P."/>
            <person name="Eisen J.A."/>
        </authorList>
    </citation>
    <scope>NUCLEOTIDE SEQUENCE [LARGE SCALE GENOMIC DNA]</scope>
    <source>
        <strain evidence="2">DSM 15978 / NBRC 107637 / DMS1</strain>
    </source>
</reference>
<dbReference type="Gene3D" id="1.10.10.10">
    <property type="entry name" value="Winged helix-like DNA-binding domain superfamily/Winged helix DNA-binding domain"/>
    <property type="match status" value="1"/>
</dbReference>
<dbReference type="HOGENOM" id="CLU_203781_1_0_2"/>
<dbReference type="OrthoDB" id="68967at2157"/>
<evidence type="ECO:0008006" key="3">
    <source>
        <dbReference type="Google" id="ProtNLM"/>
    </source>
</evidence>
<dbReference type="SUPFAM" id="SSF46785">
    <property type="entry name" value="Winged helix' DNA-binding domain"/>
    <property type="match status" value="1"/>
</dbReference>
<evidence type="ECO:0000313" key="1">
    <source>
        <dbReference type="EMBL" id="AGB49304.1"/>
    </source>
</evidence>
<accession>L0KZA4</accession>
<dbReference type="EMBL" id="CP003362">
    <property type="protein sequence ID" value="AGB49304.1"/>
    <property type="molecule type" value="Genomic_DNA"/>
</dbReference>
<dbReference type="GeneID" id="14406878"/>
<dbReference type="InterPro" id="IPR036390">
    <property type="entry name" value="WH_DNA-bd_sf"/>
</dbReference>
<proteinExistence type="predicted"/>
<dbReference type="RefSeq" id="WP_015324470.1">
    <property type="nucleotide sequence ID" value="NC_019977.1"/>
</dbReference>
<organism evidence="1 2">
    <name type="scientific">Methanomethylovorans hollandica (strain DSM 15978 / NBRC 107637 / DMS1)</name>
    <dbReference type="NCBI Taxonomy" id="867904"/>
    <lineage>
        <taxon>Archaea</taxon>
        <taxon>Methanobacteriati</taxon>
        <taxon>Methanobacteriota</taxon>
        <taxon>Stenosarchaea group</taxon>
        <taxon>Methanomicrobia</taxon>
        <taxon>Methanosarcinales</taxon>
        <taxon>Methanosarcinaceae</taxon>
        <taxon>Methanomethylovorans</taxon>
    </lineage>
</organism>
<dbReference type="InterPro" id="IPR036388">
    <property type="entry name" value="WH-like_DNA-bd_sf"/>
</dbReference>
<sequence>MTDNTQKVLEAMKNAGKPVRPGDVAKITGIDSKEVSKIISSLKEEGKVISPKRCYYSAE</sequence>
<dbReference type="Proteomes" id="UP000010866">
    <property type="component" value="Chromosome"/>
</dbReference>
<dbReference type="KEGG" id="mhz:Metho_1069"/>
<dbReference type="AlphaFoldDB" id="L0KZA4"/>